<sequence length="87" mass="9391">MTGRPQYAVVGIKSLLDAIGITPAHVLVNTAQLELVLLTSMTGRPRYAVVGIKSLLDAIGITPAHVLVNTAQLELVMLVYFNEKYAK</sequence>
<accession>A0A699JJY5</accession>
<comment type="caution">
    <text evidence="1">The sequence shown here is derived from an EMBL/GenBank/DDBJ whole genome shotgun (WGS) entry which is preliminary data.</text>
</comment>
<gene>
    <name evidence="1" type="ORF">Tci_613555</name>
</gene>
<dbReference type="AlphaFoldDB" id="A0A699JJY5"/>
<dbReference type="EMBL" id="BKCJ010420081">
    <property type="protein sequence ID" value="GFA41583.1"/>
    <property type="molecule type" value="Genomic_DNA"/>
</dbReference>
<reference evidence="1" key="1">
    <citation type="journal article" date="2019" name="Sci. Rep.">
        <title>Draft genome of Tanacetum cinerariifolium, the natural source of mosquito coil.</title>
        <authorList>
            <person name="Yamashiro T."/>
            <person name="Shiraishi A."/>
            <person name="Satake H."/>
            <person name="Nakayama K."/>
        </authorList>
    </citation>
    <scope>NUCLEOTIDE SEQUENCE</scope>
</reference>
<evidence type="ECO:0000313" key="1">
    <source>
        <dbReference type="EMBL" id="GFA41583.1"/>
    </source>
</evidence>
<protein>
    <submittedName>
        <fullName evidence="1">Uncharacterized protein</fullName>
    </submittedName>
</protein>
<proteinExistence type="predicted"/>
<name>A0A699JJY5_TANCI</name>
<organism evidence="1">
    <name type="scientific">Tanacetum cinerariifolium</name>
    <name type="common">Dalmatian daisy</name>
    <name type="synonym">Chrysanthemum cinerariifolium</name>
    <dbReference type="NCBI Taxonomy" id="118510"/>
    <lineage>
        <taxon>Eukaryota</taxon>
        <taxon>Viridiplantae</taxon>
        <taxon>Streptophyta</taxon>
        <taxon>Embryophyta</taxon>
        <taxon>Tracheophyta</taxon>
        <taxon>Spermatophyta</taxon>
        <taxon>Magnoliopsida</taxon>
        <taxon>eudicotyledons</taxon>
        <taxon>Gunneridae</taxon>
        <taxon>Pentapetalae</taxon>
        <taxon>asterids</taxon>
        <taxon>campanulids</taxon>
        <taxon>Asterales</taxon>
        <taxon>Asteraceae</taxon>
        <taxon>Asteroideae</taxon>
        <taxon>Anthemideae</taxon>
        <taxon>Anthemidinae</taxon>
        <taxon>Tanacetum</taxon>
    </lineage>
</organism>